<keyword evidence="3 10" id="KW-1134">Transmembrane beta strand</keyword>
<dbReference type="InterPro" id="IPR012910">
    <property type="entry name" value="Plug_dom"/>
</dbReference>
<dbReference type="Gene3D" id="2.60.40.1120">
    <property type="entry name" value="Carboxypeptidase-like, regulatory domain"/>
    <property type="match status" value="1"/>
</dbReference>
<keyword evidence="2 10" id="KW-0813">Transport</keyword>
<dbReference type="PROSITE" id="PS52016">
    <property type="entry name" value="TONB_DEPENDENT_REC_3"/>
    <property type="match status" value="1"/>
</dbReference>
<accession>A0A4Q1D3Z0</accession>
<keyword evidence="7 11" id="KW-0798">TonB box</keyword>
<dbReference type="NCBIfam" id="TIGR04056">
    <property type="entry name" value="OMP_RagA_SusC"/>
    <property type="match status" value="1"/>
</dbReference>
<dbReference type="Pfam" id="PF13715">
    <property type="entry name" value="CarbopepD_reg_2"/>
    <property type="match status" value="1"/>
</dbReference>
<dbReference type="OrthoDB" id="9768177at2"/>
<evidence type="ECO:0000256" key="5">
    <source>
        <dbReference type="ARBA" id="ARBA00022692"/>
    </source>
</evidence>
<dbReference type="EMBL" id="SDHZ01000002">
    <property type="protein sequence ID" value="RXK83135.1"/>
    <property type="molecule type" value="Genomic_DNA"/>
</dbReference>
<comment type="caution">
    <text evidence="13">The sequence shown here is derived from an EMBL/GenBank/DDBJ whole genome shotgun (WGS) entry which is preliminary data.</text>
</comment>
<dbReference type="NCBIfam" id="TIGR04057">
    <property type="entry name" value="SusC_RagA_signa"/>
    <property type="match status" value="1"/>
</dbReference>
<keyword evidence="6" id="KW-0408">Iron</keyword>
<dbReference type="AlphaFoldDB" id="A0A4Q1D3Z0"/>
<keyword evidence="9 10" id="KW-0998">Cell outer membrane</keyword>
<proteinExistence type="inferred from homology"/>
<dbReference type="InterPro" id="IPR023997">
    <property type="entry name" value="TonB-dep_OMP_SusC/RagA_CS"/>
</dbReference>
<keyword evidence="8 10" id="KW-0472">Membrane</keyword>
<dbReference type="InterPro" id="IPR008969">
    <property type="entry name" value="CarboxyPept-like_regulatory"/>
</dbReference>
<evidence type="ECO:0000256" key="4">
    <source>
        <dbReference type="ARBA" id="ARBA00022496"/>
    </source>
</evidence>
<dbReference type="InterPro" id="IPR011662">
    <property type="entry name" value="Secretin/TonB_short_N"/>
</dbReference>
<gene>
    <name evidence="13" type="ORF">ESB13_13515</name>
</gene>
<dbReference type="SMART" id="SM00965">
    <property type="entry name" value="STN"/>
    <property type="match status" value="1"/>
</dbReference>
<evidence type="ECO:0000259" key="12">
    <source>
        <dbReference type="SMART" id="SM00965"/>
    </source>
</evidence>
<dbReference type="InterPro" id="IPR000531">
    <property type="entry name" value="Beta-barrel_TonB"/>
</dbReference>
<feature type="domain" description="Secretin/TonB short N-terminal" evidence="12">
    <location>
        <begin position="52"/>
        <end position="103"/>
    </location>
</feature>
<dbReference type="GO" id="GO:0009279">
    <property type="term" value="C:cell outer membrane"/>
    <property type="evidence" value="ECO:0007669"/>
    <property type="project" value="UniProtKB-SubCell"/>
</dbReference>
<evidence type="ECO:0000256" key="3">
    <source>
        <dbReference type="ARBA" id="ARBA00022452"/>
    </source>
</evidence>
<keyword evidence="4" id="KW-0406">Ion transport</keyword>
<evidence type="ECO:0000256" key="9">
    <source>
        <dbReference type="ARBA" id="ARBA00023237"/>
    </source>
</evidence>
<comment type="similarity">
    <text evidence="10 11">Belongs to the TonB-dependent receptor family.</text>
</comment>
<comment type="subcellular location">
    <subcellularLocation>
        <location evidence="1 10">Cell outer membrane</location>
        <topology evidence="1 10">Multi-pass membrane protein</topology>
    </subcellularLocation>
</comment>
<sequence>MRIWKNVNVLFRVLLIGIGCFAGSTMAQSIHYSGKEVKLDKVFAAVKQQTGYAIMYNPDLVGKAKPVTLEAHDMPLKTFLAAVLKGSGLDFTVEGKTIFIKKAEEDHSHHDHSNHSGGMSFMRIFRLSGKIMDAKGKPLPAVTVAVNGTTKGVASDENGNFVLEDVAANGMLRMASIGYETILVGVKACSAGGTPVPGVGASMKDDNVNIVLNVVMTASVNEMTELAITANTGYQTISKERSTAAYNVVTEKELNAHINQNLLTALEGKVPGLSTYRNNPVIRGIGTFNTPTDATASLPLYVVDGVITEGDISQINPYDIESVTVLKDAAAASIYGARAGNGVIVMTTKQGKKGQAQMSANADLLITNRPDLDKMNYATTSDMIDYETQVYQYQVKKSGSATAYFNSLGTLGSAPTYYSPLYALYRDRSNGTINDHQLDSTLGKWRNNDYMRQFYNQVWRPEVRQRYNLSLSSASDKNNVYLSINYDGNKLRMKNNNNDNINLYFKNTFYAQKWLTVTAGLNGGYTRSVATSSDFDNYFLQPRYAQITDENGKRVNSSYVNITDGYSTNVAMNAATVAAMAANGNFKPVYFNILDELEYGKLNTQNLRIRAFTDVNAKLLPGLSFTTRFQYELSRSEQEKYDEAASYKMRYLYNTMTSYDAATKVYKRNVPEGDRVYQANTRSRNYTFRNQLDYTTRFSIAGMYSDITAIAGMEVRESFSPIANTSLRYGYNPITLTSVVTDWATLSDGGITSYISGRNATLSYTPGKNLSETRHRYLSYYGNFGYTLEGKYNLTGSVRVDQADFFGGDPKYRYRPLWSIGGGWNMSQEKFMRNLSWINMLKLRVTYGVNGNIDQSSSPYITAKIKSDVVYTNLQYYDIDTYPNPKLRWEKAATANLGADFSLFSSILTGSLDYYRKYNSDLLVDKVLDPTVGTTSQRINNGAMSNRGIELQLNYHWWRKKDLQLSTSFNFAYNTNRIRNTERLSTLANLYITVPYNYFISNTPYNSLYAYRYAGMTNGYPYIYNEKGEANATFDANGELTGTKQVNSVDAVYRVGTYIPVWTGGLQQSISYKNFQLGMLFAFYGGHKMRRDATDFSGYTQTNRDIANRWTVNNPNSTVPRFEIDYPDLLKAQATTLSSFYRYSDVNVVNATTVRLRNISLSYSLPQQYSQLIGLKGMKLTAQVNNLWLWSAAGDGLDPESASLNNGVRNLPTPKTFLFGLAINF</sequence>
<dbReference type="InterPro" id="IPR037066">
    <property type="entry name" value="Plug_dom_sf"/>
</dbReference>
<dbReference type="InterPro" id="IPR036942">
    <property type="entry name" value="Beta-barrel_TonB_sf"/>
</dbReference>
<protein>
    <submittedName>
        <fullName evidence="13">SusC/RagA family TonB-linked outer membrane protein</fullName>
    </submittedName>
</protein>
<dbReference type="Proteomes" id="UP000290545">
    <property type="component" value="Unassembled WGS sequence"/>
</dbReference>
<dbReference type="GO" id="GO:0006826">
    <property type="term" value="P:iron ion transport"/>
    <property type="evidence" value="ECO:0007669"/>
    <property type="project" value="UniProtKB-KW"/>
</dbReference>
<keyword evidence="4" id="KW-0410">Iron transport</keyword>
<dbReference type="Gene3D" id="2.170.130.10">
    <property type="entry name" value="TonB-dependent receptor, plug domain"/>
    <property type="match status" value="1"/>
</dbReference>
<evidence type="ECO:0000256" key="8">
    <source>
        <dbReference type="ARBA" id="ARBA00023136"/>
    </source>
</evidence>
<evidence type="ECO:0000256" key="2">
    <source>
        <dbReference type="ARBA" id="ARBA00022448"/>
    </source>
</evidence>
<evidence type="ECO:0000313" key="13">
    <source>
        <dbReference type="EMBL" id="RXK83135.1"/>
    </source>
</evidence>
<keyword evidence="14" id="KW-1185">Reference proteome</keyword>
<evidence type="ECO:0000256" key="11">
    <source>
        <dbReference type="RuleBase" id="RU003357"/>
    </source>
</evidence>
<keyword evidence="5 10" id="KW-0812">Transmembrane</keyword>
<dbReference type="Pfam" id="PF07715">
    <property type="entry name" value="Plug"/>
    <property type="match status" value="1"/>
</dbReference>
<evidence type="ECO:0000256" key="6">
    <source>
        <dbReference type="ARBA" id="ARBA00023004"/>
    </source>
</evidence>
<dbReference type="InterPro" id="IPR023996">
    <property type="entry name" value="TonB-dep_OMP_SusC/RagA"/>
</dbReference>
<evidence type="ECO:0000256" key="7">
    <source>
        <dbReference type="ARBA" id="ARBA00023077"/>
    </source>
</evidence>
<evidence type="ECO:0000256" key="1">
    <source>
        <dbReference type="ARBA" id="ARBA00004571"/>
    </source>
</evidence>
<reference evidence="13 14" key="1">
    <citation type="submission" date="2019-01" db="EMBL/GenBank/DDBJ databases">
        <title>Filimonas sp. strain TTM-71.</title>
        <authorList>
            <person name="Chen W.-M."/>
        </authorList>
    </citation>
    <scope>NUCLEOTIDE SEQUENCE [LARGE SCALE GENOMIC DNA]</scope>
    <source>
        <strain evidence="13 14">TTM-71</strain>
    </source>
</reference>
<dbReference type="Pfam" id="PF00593">
    <property type="entry name" value="TonB_dep_Rec_b-barrel"/>
    <property type="match status" value="1"/>
</dbReference>
<dbReference type="RefSeq" id="WP_129004139.1">
    <property type="nucleotide sequence ID" value="NZ_SDHZ01000002.1"/>
</dbReference>
<organism evidence="13 14">
    <name type="scientific">Filimonas effusa</name>
    <dbReference type="NCBI Taxonomy" id="2508721"/>
    <lineage>
        <taxon>Bacteria</taxon>
        <taxon>Pseudomonadati</taxon>
        <taxon>Bacteroidota</taxon>
        <taxon>Chitinophagia</taxon>
        <taxon>Chitinophagales</taxon>
        <taxon>Chitinophagaceae</taxon>
        <taxon>Filimonas</taxon>
    </lineage>
</organism>
<dbReference type="Pfam" id="PF07660">
    <property type="entry name" value="STN"/>
    <property type="match status" value="1"/>
</dbReference>
<name>A0A4Q1D3Z0_9BACT</name>
<dbReference type="InterPro" id="IPR039426">
    <property type="entry name" value="TonB-dep_rcpt-like"/>
</dbReference>
<dbReference type="SUPFAM" id="SSF56935">
    <property type="entry name" value="Porins"/>
    <property type="match status" value="1"/>
</dbReference>
<dbReference type="Gene3D" id="2.40.170.20">
    <property type="entry name" value="TonB-dependent receptor, beta-barrel domain"/>
    <property type="match status" value="1"/>
</dbReference>
<dbReference type="Gene3D" id="3.55.50.30">
    <property type="match status" value="1"/>
</dbReference>
<evidence type="ECO:0000256" key="10">
    <source>
        <dbReference type="PROSITE-ProRule" id="PRU01360"/>
    </source>
</evidence>
<evidence type="ECO:0000313" key="14">
    <source>
        <dbReference type="Proteomes" id="UP000290545"/>
    </source>
</evidence>
<dbReference type="SUPFAM" id="SSF49464">
    <property type="entry name" value="Carboxypeptidase regulatory domain-like"/>
    <property type="match status" value="1"/>
</dbReference>